<proteinExistence type="predicted"/>
<dbReference type="AlphaFoldDB" id="A0A2S7VHE6"/>
<dbReference type="OrthoDB" id="9942581at2"/>
<keyword evidence="1" id="KW-0175">Coiled coil</keyword>
<feature type="coiled-coil region" evidence="1">
    <location>
        <begin position="28"/>
        <end position="101"/>
    </location>
</feature>
<gene>
    <name evidence="3" type="ORF">BTO08_15060</name>
</gene>
<evidence type="ECO:0000313" key="4">
    <source>
        <dbReference type="Proteomes" id="UP000238730"/>
    </source>
</evidence>
<dbReference type="Proteomes" id="UP000238730">
    <property type="component" value="Unassembled WGS sequence"/>
</dbReference>
<evidence type="ECO:0000256" key="1">
    <source>
        <dbReference type="SAM" id="Coils"/>
    </source>
</evidence>
<dbReference type="EMBL" id="MSCJ01000003">
    <property type="protein sequence ID" value="PQJ61616.1"/>
    <property type="molecule type" value="Genomic_DNA"/>
</dbReference>
<organism evidence="3 4">
    <name type="scientific">Photobacterium angustum</name>
    <dbReference type="NCBI Taxonomy" id="661"/>
    <lineage>
        <taxon>Bacteria</taxon>
        <taxon>Pseudomonadati</taxon>
        <taxon>Pseudomonadota</taxon>
        <taxon>Gammaproteobacteria</taxon>
        <taxon>Vibrionales</taxon>
        <taxon>Vibrionaceae</taxon>
        <taxon>Photobacterium</taxon>
    </lineage>
</organism>
<keyword evidence="2" id="KW-0732">Signal</keyword>
<reference evidence="3 4" key="1">
    <citation type="submission" date="2016-12" db="EMBL/GenBank/DDBJ databases">
        <title>Diversity of luminous bacteria.</title>
        <authorList>
            <person name="Yoshizawa S."/>
            <person name="Kogure K."/>
        </authorList>
    </citation>
    <scope>NUCLEOTIDE SEQUENCE [LARGE SCALE GENOMIC DNA]</scope>
    <source>
        <strain evidence="3 4">LC1-200</strain>
    </source>
</reference>
<dbReference type="RefSeq" id="WP_105061513.1">
    <property type="nucleotide sequence ID" value="NZ_MSCJ01000003.1"/>
</dbReference>
<name>A0A2S7VHE6_PHOAN</name>
<sequence>MKHKFCLLIAFVSIFSTSVQAKDLVDTLNSVDNGLQKLQNSIQQSKRQIRERKEKRERLENAWNNMKDDDYVENRWNNYVDQQARERKQRAEQRKRKFVDNLTSDLNKAIRDATNTH</sequence>
<comment type="caution">
    <text evidence="3">The sequence shown here is derived from an EMBL/GenBank/DDBJ whole genome shotgun (WGS) entry which is preliminary data.</text>
</comment>
<accession>A0A2S7VHE6</accession>
<evidence type="ECO:0000256" key="2">
    <source>
        <dbReference type="SAM" id="SignalP"/>
    </source>
</evidence>
<protein>
    <submittedName>
        <fullName evidence="3">Uncharacterized protein</fullName>
    </submittedName>
</protein>
<evidence type="ECO:0000313" key="3">
    <source>
        <dbReference type="EMBL" id="PQJ61616.1"/>
    </source>
</evidence>
<feature type="signal peptide" evidence="2">
    <location>
        <begin position="1"/>
        <end position="21"/>
    </location>
</feature>
<feature type="chain" id="PRO_5015621818" evidence="2">
    <location>
        <begin position="22"/>
        <end position="117"/>
    </location>
</feature>